<sequence length="28" mass="3290">MLDPQSFERPRADRKVTPDLRCICICLL</sequence>
<evidence type="ECO:0000313" key="1">
    <source>
        <dbReference type="EMBL" id="JAH24317.1"/>
    </source>
</evidence>
<name>A0A0E9R6E3_ANGAN</name>
<accession>A0A0E9R6E3</accession>
<reference evidence="1" key="1">
    <citation type="submission" date="2014-11" db="EMBL/GenBank/DDBJ databases">
        <authorList>
            <person name="Amaro Gonzalez C."/>
        </authorList>
    </citation>
    <scope>NUCLEOTIDE SEQUENCE</scope>
</reference>
<proteinExistence type="predicted"/>
<protein>
    <submittedName>
        <fullName evidence="1">Uncharacterized protein</fullName>
    </submittedName>
</protein>
<dbReference type="AlphaFoldDB" id="A0A0E9R6E3"/>
<dbReference type="EMBL" id="GBXM01084260">
    <property type="protein sequence ID" value="JAH24317.1"/>
    <property type="molecule type" value="Transcribed_RNA"/>
</dbReference>
<reference evidence="1" key="2">
    <citation type="journal article" date="2015" name="Fish Shellfish Immunol.">
        <title>Early steps in the European eel (Anguilla anguilla)-Vibrio vulnificus interaction in the gills: Role of the RtxA13 toxin.</title>
        <authorList>
            <person name="Callol A."/>
            <person name="Pajuelo D."/>
            <person name="Ebbesson L."/>
            <person name="Teles M."/>
            <person name="MacKenzie S."/>
            <person name="Amaro C."/>
        </authorList>
    </citation>
    <scope>NUCLEOTIDE SEQUENCE</scope>
</reference>
<organism evidence="1">
    <name type="scientific">Anguilla anguilla</name>
    <name type="common">European freshwater eel</name>
    <name type="synonym">Muraena anguilla</name>
    <dbReference type="NCBI Taxonomy" id="7936"/>
    <lineage>
        <taxon>Eukaryota</taxon>
        <taxon>Metazoa</taxon>
        <taxon>Chordata</taxon>
        <taxon>Craniata</taxon>
        <taxon>Vertebrata</taxon>
        <taxon>Euteleostomi</taxon>
        <taxon>Actinopterygii</taxon>
        <taxon>Neopterygii</taxon>
        <taxon>Teleostei</taxon>
        <taxon>Anguilliformes</taxon>
        <taxon>Anguillidae</taxon>
        <taxon>Anguilla</taxon>
    </lineage>
</organism>